<evidence type="ECO:0000313" key="2">
    <source>
        <dbReference type="EMBL" id="MER6979037.1"/>
    </source>
</evidence>
<dbReference type="CDD" id="cd00838">
    <property type="entry name" value="MPP_superfamily"/>
    <property type="match status" value="1"/>
</dbReference>
<dbReference type="Proteomes" id="UP001458415">
    <property type="component" value="Unassembled WGS sequence"/>
</dbReference>
<dbReference type="PANTHER" id="PTHR36492:SF2">
    <property type="entry name" value="[ACYL-CARRIER-PROTEIN] PHOSPHODIESTERASE PPTH"/>
    <property type="match status" value="1"/>
</dbReference>
<evidence type="ECO:0000259" key="1">
    <source>
        <dbReference type="Pfam" id="PF00149"/>
    </source>
</evidence>
<dbReference type="InterPro" id="IPR052963">
    <property type="entry name" value="Pantetheine_PDE"/>
</dbReference>
<proteinExistence type="predicted"/>
<dbReference type="PANTHER" id="PTHR36492">
    <property type="match status" value="1"/>
</dbReference>
<dbReference type="InterPro" id="IPR004843">
    <property type="entry name" value="Calcineurin-like_PHP"/>
</dbReference>
<sequence length="281" mass="32277">MAHGKLMGISDLHVAHPENRRIVEDLRPDDPADWIVVAGDVGETLADVEWVLGLLSRRYAQVVWAPGNHELWTLREDPRQDLRGETRYRRLVDLCRSLSVHTPEDPYPVWCGPGGPLIVAPLFLLYDYTFRTPAAATRQQALEGAYEAGVVCNDEFLLHPDPYPSRQAWCRARLALTERRLTACDPELRTVLVNHFPLVRQPTGILRHPEFALWCGTELTADWHLRFRAAAVVYGHLHIPRTTWYDGVRFEEVSVGYPRERRARRHHVDVPRRIFPATVAH</sequence>
<evidence type="ECO:0000313" key="3">
    <source>
        <dbReference type="Proteomes" id="UP001458415"/>
    </source>
</evidence>
<dbReference type="RefSeq" id="WP_244217165.1">
    <property type="nucleotide sequence ID" value="NZ_MUBM01000096.1"/>
</dbReference>
<keyword evidence="3" id="KW-1185">Reference proteome</keyword>
<feature type="domain" description="Calcineurin-like phosphoesterase" evidence="1">
    <location>
        <begin position="5"/>
        <end position="240"/>
    </location>
</feature>
<dbReference type="Gene3D" id="3.60.21.10">
    <property type="match status" value="1"/>
</dbReference>
<dbReference type="EMBL" id="JBEPCU010000310">
    <property type="protein sequence ID" value="MER6979037.1"/>
    <property type="molecule type" value="Genomic_DNA"/>
</dbReference>
<dbReference type="Pfam" id="PF00149">
    <property type="entry name" value="Metallophos"/>
    <property type="match status" value="1"/>
</dbReference>
<protein>
    <submittedName>
        <fullName evidence="2">Metallophosphoesterase</fullName>
    </submittedName>
</protein>
<gene>
    <name evidence="2" type="ORF">ABT317_19100</name>
</gene>
<dbReference type="InterPro" id="IPR029052">
    <property type="entry name" value="Metallo-depent_PP-like"/>
</dbReference>
<dbReference type="SUPFAM" id="SSF56300">
    <property type="entry name" value="Metallo-dependent phosphatases"/>
    <property type="match status" value="1"/>
</dbReference>
<organism evidence="2 3">
    <name type="scientific">Streptomyces carpinensis</name>
    <dbReference type="NCBI Taxonomy" id="66369"/>
    <lineage>
        <taxon>Bacteria</taxon>
        <taxon>Bacillati</taxon>
        <taxon>Actinomycetota</taxon>
        <taxon>Actinomycetes</taxon>
        <taxon>Kitasatosporales</taxon>
        <taxon>Streptomycetaceae</taxon>
        <taxon>Streptomyces</taxon>
    </lineage>
</organism>
<reference evidence="2 3" key="1">
    <citation type="submission" date="2024-06" db="EMBL/GenBank/DDBJ databases">
        <title>The Natural Products Discovery Center: Release of the First 8490 Sequenced Strains for Exploring Actinobacteria Biosynthetic Diversity.</title>
        <authorList>
            <person name="Kalkreuter E."/>
            <person name="Kautsar S.A."/>
            <person name="Yang D."/>
            <person name="Bader C.D."/>
            <person name="Teijaro C.N."/>
            <person name="Fluegel L."/>
            <person name="Davis C.M."/>
            <person name="Simpson J.R."/>
            <person name="Lauterbach L."/>
            <person name="Steele A.D."/>
            <person name="Gui C."/>
            <person name="Meng S."/>
            <person name="Li G."/>
            <person name="Viehrig K."/>
            <person name="Ye F."/>
            <person name="Su P."/>
            <person name="Kiefer A.F."/>
            <person name="Nichols A."/>
            <person name="Cepeda A.J."/>
            <person name="Yan W."/>
            <person name="Fan B."/>
            <person name="Jiang Y."/>
            <person name="Adhikari A."/>
            <person name="Zheng C.-J."/>
            <person name="Schuster L."/>
            <person name="Cowan T.M."/>
            <person name="Smanski M.J."/>
            <person name="Chevrette M.G."/>
            <person name="De Carvalho L.P.S."/>
            <person name="Shen B."/>
        </authorList>
    </citation>
    <scope>NUCLEOTIDE SEQUENCE [LARGE SCALE GENOMIC DNA]</scope>
    <source>
        <strain evidence="2 3">NPDC000634</strain>
    </source>
</reference>
<accession>A0ABV1W4C3</accession>
<comment type="caution">
    <text evidence="2">The sequence shown here is derived from an EMBL/GenBank/DDBJ whole genome shotgun (WGS) entry which is preliminary data.</text>
</comment>
<name>A0ABV1W4C3_9ACTN</name>